<accession>X0SRF1</accession>
<comment type="caution">
    <text evidence="1">The sequence shown here is derived from an EMBL/GenBank/DDBJ whole genome shotgun (WGS) entry which is preliminary data.</text>
</comment>
<evidence type="ECO:0000313" key="1">
    <source>
        <dbReference type="EMBL" id="GAF77726.1"/>
    </source>
</evidence>
<sequence>MSPLAWYIRIEEKTQVNYQRLINLIFQVKPINIEVIVEG</sequence>
<dbReference type="AlphaFoldDB" id="X0SRF1"/>
<organism evidence="1">
    <name type="scientific">marine sediment metagenome</name>
    <dbReference type="NCBI Taxonomy" id="412755"/>
    <lineage>
        <taxon>unclassified sequences</taxon>
        <taxon>metagenomes</taxon>
        <taxon>ecological metagenomes</taxon>
    </lineage>
</organism>
<feature type="non-terminal residue" evidence="1">
    <location>
        <position position="39"/>
    </location>
</feature>
<protein>
    <submittedName>
        <fullName evidence="1">Uncharacterized protein</fullName>
    </submittedName>
</protein>
<dbReference type="EMBL" id="BARS01005723">
    <property type="protein sequence ID" value="GAF77726.1"/>
    <property type="molecule type" value="Genomic_DNA"/>
</dbReference>
<gene>
    <name evidence="1" type="ORF">S01H1_11229</name>
</gene>
<reference evidence="1" key="1">
    <citation type="journal article" date="2014" name="Front. Microbiol.">
        <title>High frequency of phylogenetically diverse reductive dehalogenase-homologous genes in deep subseafloor sedimentary metagenomes.</title>
        <authorList>
            <person name="Kawai M."/>
            <person name="Futagami T."/>
            <person name="Toyoda A."/>
            <person name="Takaki Y."/>
            <person name="Nishi S."/>
            <person name="Hori S."/>
            <person name="Arai W."/>
            <person name="Tsubouchi T."/>
            <person name="Morono Y."/>
            <person name="Uchiyama I."/>
            <person name="Ito T."/>
            <person name="Fujiyama A."/>
            <person name="Inagaki F."/>
            <person name="Takami H."/>
        </authorList>
    </citation>
    <scope>NUCLEOTIDE SEQUENCE</scope>
    <source>
        <strain evidence="1">Expedition CK06-06</strain>
    </source>
</reference>
<proteinExistence type="predicted"/>
<name>X0SRF1_9ZZZZ</name>